<dbReference type="GO" id="GO:0004674">
    <property type="term" value="F:protein serine/threonine kinase activity"/>
    <property type="evidence" value="ECO:0007669"/>
    <property type="project" value="TreeGrafter"/>
</dbReference>
<keyword evidence="3" id="KW-0418">Kinase</keyword>
<reference evidence="7 8" key="1">
    <citation type="journal article" date="2010" name="J. Bacteriol.">
        <title>Genome sequence of Lentisphaera araneosa HTCC2155T, the type species of the order Lentisphaerales in the phylum Lentisphaerae.</title>
        <authorList>
            <person name="Thrash J.C."/>
            <person name="Cho J.C."/>
            <person name="Vergin K.L."/>
            <person name="Morris R.M."/>
            <person name="Giovannoni S.J."/>
        </authorList>
    </citation>
    <scope>NUCLEOTIDE SEQUENCE [LARGE SCALE GENOMIC DNA]</scope>
    <source>
        <strain evidence="7 8">HTCC2155</strain>
    </source>
</reference>
<keyword evidence="5" id="KW-0812">Transmembrane</keyword>
<dbReference type="PROSITE" id="PS50011">
    <property type="entry name" value="PROTEIN_KINASE_DOM"/>
    <property type="match status" value="1"/>
</dbReference>
<dbReference type="Pfam" id="PF00069">
    <property type="entry name" value="Pkinase"/>
    <property type="match status" value="1"/>
</dbReference>
<dbReference type="OrthoDB" id="9801841at2"/>
<dbReference type="Proteomes" id="UP000004947">
    <property type="component" value="Unassembled WGS sequence"/>
</dbReference>
<evidence type="ECO:0000256" key="1">
    <source>
        <dbReference type="ARBA" id="ARBA00022679"/>
    </source>
</evidence>
<feature type="transmembrane region" description="Helical" evidence="5">
    <location>
        <begin position="20"/>
        <end position="39"/>
    </location>
</feature>
<keyword evidence="5" id="KW-1133">Transmembrane helix</keyword>
<dbReference type="InterPro" id="IPR008271">
    <property type="entry name" value="Ser/Thr_kinase_AS"/>
</dbReference>
<keyword evidence="2" id="KW-0547">Nucleotide-binding</keyword>
<dbReference type="CDD" id="cd14014">
    <property type="entry name" value="STKc_PknB_like"/>
    <property type="match status" value="1"/>
</dbReference>
<dbReference type="PROSITE" id="PS00108">
    <property type="entry name" value="PROTEIN_KINASE_ST"/>
    <property type="match status" value="1"/>
</dbReference>
<evidence type="ECO:0000259" key="6">
    <source>
        <dbReference type="PROSITE" id="PS50011"/>
    </source>
</evidence>
<dbReference type="AlphaFoldDB" id="A6DU12"/>
<name>A6DU12_9BACT</name>
<keyword evidence="5" id="KW-0472">Membrane</keyword>
<dbReference type="SUPFAM" id="SSF56112">
    <property type="entry name" value="Protein kinase-like (PK-like)"/>
    <property type="match status" value="1"/>
</dbReference>
<gene>
    <name evidence="7" type="ORF">LNTAR_13437</name>
</gene>
<dbReference type="Gene3D" id="1.10.510.10">
    <property type="entry name" value="Transferase(Phosphotransferase) domain 1"/>
    <property type="match status" value="1"/>
</dbReference>
<dbReference type="InterPro" id="IPR011009">
    <property type="entry name" value="Kinase-like_dom_sf"/>
</dbReference>
<comment type="caution">
    <text evidence="7">The sequence shown here is derived from an EMBL/GenBank/DDBJ whole genome shotgun (WGS) entry which is preliminary data.</text>
</comment>
<evidence type="ECO:0000313" key="7">
    <source>
        <dbReference type="EMBL" id="EDM24878.1"/>
    </source>
</evidence>
<evidence type="ECO:0000256" key="4">
    <source>
        <dbReference type="ARBA" id="ARBA00022840"/>
    </source>
</evidence>
<protein>
    <recommendedName>
        <fullName evidence="6">Protein kinase domain-containing protein</fullName>
    </recommendedName>
</protein>
<accession>A6DU12</accession>
<evidence type="ECO:0000313" key="8">
    <source>
        <dbReference type="Proteomes" id="UP000004947"/>
    </source>
</evidence>
<dbReference type="PANTHER" id="PTHR43289:SF6">
    <property type="entry name" value="SERINE_THREONINE-PROTEIN KINASE NEKL-3"/>
    <property type="match status" value="1"/>
</dbReference>
<keyword evidence="4" id="KW-0067">ATP-binding</keyword>
<dbReference type="eggNOG" id="COG0515">
    <property type="taxonomic scope" value="Bacteria"/>
</dbReference>
<dbReference type="PANTHER" id="PTHR43289">
    <property type="entry name" value="MITOGEN-ACTIVATED PROTEIN KINASE KINASE KINASE 20-RELATED"/>
    <property type="match status" value="1"/>
</dbReference>
<dbReference type="Gene3D" id="3.30.200.20">
    <property type="entry name" value="Phosphorylase Kinase, domain 1"/>
    <property type="match status" value="1"/>
</dbReference>
<sequence length="551" mass="63837">MKIKSLRHSKVQLRINWGPVNIISYFFSDLVFIVNVYLWKYCEDKMYTLDLSNEQNHVDDSVEEMTKLVESESNYKIIRLIAKGGMSYVFLAKDLKCQRHVALKMMQSSQSKLRINEKRFIEEVQVTSQLDHPSIVPIYDLNKSSDGMPFYAMKLVKGETLEEILRQLESNNSTYVAQYPIHVLMQIFTKICDAMIYAASKYVVHRDLKPENIMIGQYGEVYVMDWGIAKVCTPLETKQLLRKQSIYDFEDSFVKTLSQMSESISLSSSNDSYLGTPVYMAPEQVCQDFDVDTRADIYALGAILYRILYLKHPFRQKSMPELFKAKINNRVSWPDQFSKSLPHINKNKIPYSLIMVAKKAMAVELNKRYQKVGDLKQEVDSWLHGFATDVEAANPVTRARLFFVRQKTLSVVSCLLVVSLAALGYQFFLKYYNTSLDKNSLSLDLKQTSIKNKKNILVKLRLERELNEYKNHISSRKERLNDMVIDEKSIRSAIKLSEQLTVLEPSVDNYRTLINLYIKNKDYTLANESLIYALAIYPSESRLHALVDDIQ</sequence>
<dbReference type="GO" id="GO:0005524">
    <property type="term" value="F:ATP binding"/>
    <property type="evidence" value="ECO:0007669"/>
    <property type="project" value="UniProtKB-KW"/>
</dbReference>
<feature type="domain" description="Protein kinase" evidence="6">
    <location>
        <begin position="75"/>
        <end position="383"/>
    </location>
</feature>
<dbReference type="SMART" id="SM00220">
    <property type="entry name" value="S_TKc"/>
    <property type="match status" value="1"/>
</dbReference>
<evidence type="ECO:0000256" key="2">
    <source>
        <dbReference type="ARBA" id="ARBA00022741"/>
    </source>
</evidence>
<evidence type="ECO:0000256" key="3">
    <source>
        <dbReference type="ARBA" id="ARBA00022777"/>
    </source>
</evidence>
<keyword evidence="8" id="KW-1185">Reference proteome</keyword>
<dbReference type="RefSeq" id="WP_007281298.1">
    <property type="nucleotide sequence ID" value="NZ_ABCK01000044.1"/>
</dbReference>
<organism evidence="7 8">
    <name type="scientific">Lentisphaera araneosa HTCC2155</name>
    <dbReference type="NCBI Taxonomy" id="313628"/>
    <lineage>
        <taxon>Bacteria</taxon>
        <taxon>Pseudomonadati</taxon>
        <taxon>Lentisphaerota</taxon>
        <taxon>Lentisphaeria</taxon>
        <taxon>Lentisphaerales</taxon>
        <taxon>Lentisphaeraceae</taxon>
        <taxon>Lentisphaera</taxon>
    </lineage>
</organism>
<feature type="transmembrane region" description="Helical" evidence="5">
    <location>
        <begin position="408"/>
        <end position="428"/>
    </location>
</feature>
<proteinExistence type="predicted"/>
<evidence type="ECO:0000256" key="5">
    <source>
        <dbReference type="SAM" id="Phobius"/>
    </source>
</evidence>
<dbReference type="EMBL" id="ABCK01000044">
    <property type="protein sequence ID" value="EDM24878.1"/>
    <property type="molecule type" value="Genomic_DNA"/>
</dbReference>
<dbReference type="STRING" id="313628.LNTAR_13437"/>
<dbReference type="InterPro" id="IPR000719">
    <property type="entry name" value="Prot_kinase_dom"/>
</dbReference>
<keyword evidence="1" id="KW-0808">Transferase</keyword>